<keyword evidence="1" id="KW-1133">Transmembrane helix</keyword>
<keyword evidence="3" id="KW-1185">Reference proteome</keyword>
<proteinExistence type="predicted"/>
<keyword evidence="1" id="KW-0812">Transmembrane</keyword>
<protein>
    <submittedName>
        <fullName evidence="2">YpmS family protein</fullName>
    </submittedName>
</protein>
<dbReference type="EMBL" id="JAHQCR010000021">
    <property type="protein sequence ID" value="MBU9720725.1"/>
    <property type="molecule type" value="Genomic_DNA"/>
</dbReference>
<name>A0ABS6JQA7_9BACI</name>
<evidence type="ECO:0000256" key="1">
    <source>
        <dbReference type="SAM" id="Phobius"/>
    </source>
</evidence>
<organism evidence="2 3">
    <name type="scientific">Evansella alkalicola</name>
    <dbReference type="NCBI Taxonomy" id="745819"/>
    <lineage>
        <taxon>Bacteria</taxon>
        <taxon>Bacillati</taxon>
        <taxon>Bacillota</taxon>
        <taxon>Bacilli</taxon>
        <taxon>Bacillales</taxon>
        <taxon>Bacillaceae</taxon>
        <taxon>Evansella</taxon>
    </lineage>
</organism>
<accession>A0ABS6JQA7</accession>
<dbReference type="Pfam" id="PF09911">
    <property type="entry name" value="DUF2140"/>
    <property type="match status" value="1"/>
</dbReference>
<evidence type="ECO:0000313" key="2">
    <source>
        <dbReference type="EMBL" id="MBU9720725.1"/>
    </source>
</evidence>
<gene>
    <name evidence="2" type="ORF">KS407_04605</name>
</gene>
<keyword evidence="1" id="KW-0472">Membrane</keyword>
<comment type="caution">
    <text evidence="2">The sequence shown here is derived from an EMBL/GenBank/DDBJ whole genome shotgun (WGS) entry which is preliminary data.</text>
</comment>
<reference evidence="2 3" key="1">
    <citation type="submission" date="2021-06" db="EMBL/GenBank/DDBJ databases">
        <title>Bacillus sp. RD4P76, an endophyte from a halophyte.</title>
        <authorList>
            <person name="Sun J.-Q."/>
        </authorList>
    </citation>
    <scope>NUCLEOTIDE SEQUENCE [LARGE SCALE GENOMIC DNA]</scope>
    <source>
        <strain evidence="2 3">JCM 17098</strain>
    </source>
</reference>
<dbReference type="RefSeq" id="WP_176371338.1">
    <property type="nucleotide sequence ID" value="NZ_JAHQCR010000021.1"/>
</dbReference>
<dbReference type="Proteomes" id="UP000790580">
    <property type="component" value="Unassembled WGS sequence"/>
</dbReference>
<dbReference type="InterPro" id="IPR018672">
    <property type="entry name" value="DUF2140"/>
</dbReference>
<sequence>MKKRNGWKIAFIISHSIIAVMVITFCVWLSGISNYQTKEQPSSENQSIGGGAEFMVTTTKDQINKLITNELEKEGEQFQVYIDNYVHFEMDLNIFGFQVPLQMQFEPNVMSKGNVKLIKHSFTIGNFNLPSEKIFQVIATAADLPDWVIVYPEESAIYLDLFDGISEDFHILMEQFDLEEDVVKLTIITK</sequence>
<evidence type="ECO:0000313" key="3">
    <source>
        <dbReference type="Proteomes" id="UP000790580"/>
    </source>
</evidence>
<feature type="transmembrane region" description="Helical" evidence="1">
    <location>
        <begin position="9"/>
        <end position="31"/>
    </location>
</feature>